<dbReference type="AlphaFoldDB" id="A0AAD5XP98"/>
<protein>
    <recommendedName>
        <fullName evidence="4">CENP-V/GFA domain-containing protein</fullName>
    </recommendedName>
</protein>
<evidence type="ECO:0000313" key="5">
    <source>
        <dbReference type="EMBL" id="KAJ3176253.1"/>
    </source>
</evidence>
<evidence type="ECO:0000259" key="4">
    <source>
        <dbReference type="PROSITE" id="PS51891"/>
    </source>
</evidence>
<comment type="caution">
    <text evidence="5">The sequence shown here is derived from an EMBL/GenBank/DDBJ whole genome shotgun (WGS) entry which is preliminary data.</text>
</comment>
<keyword evidence="2" id="KW-0479">Metal-binding</keyword>
<keyword evidence="6" id="KW-1185">Reference proteome</keyword>
<comment type="similarity">
    <text evidence="1">Belongs to the Gfa family.</text>
</comment>
<sequence>MDSLQSCQPERQTYDGNCHCGGFKFTVTLPTVTTVNACECRMCFKHACLWLFLHNRIDLVVVRGEGTLKTFESEHEVKSFKEAAWVLKWEDKHFECASGARQQTAPSLSGSLPALDGKDLKLYYGSCHCGKVQIVLRSKPLSQVEVKEDDCSICIRVGYTLVYPSLAAVCVQGAVDLTGYRFGRKMLEHKFCSTCGVNMYIAVLGPPKEIVDTFSEARKEMVRKKLDCVCVNIRALDMDEDEWDSLKIKRERDDSDPAYVVD</sequence>
<proteinExistence type="inferred from homology"/>
<dbReference type="InterPro" id="IPR052355">
    <property type="entry name" value="CENP-V-like"/>
</dbReference>
<name>A0AAD5XP98_9FUNG</name>
<dbReference type="Proteomes" id="UP001212152">
    <property type="component" value="Unassembled WGS sequence"/>
</dbReference>
<accession>A0AAD5XP98</accession>
<dbReference type="PANTHER" id="PTHR28620:SF1">
    <property type="entry name" value="CENP-V_GFA DOMAIN-CONTAINING PROTEIN"/>
    <property type="match status" value="1"/>
</dbReference>
<dbReference type="Gene3D" id="2.170.150.70">
    <property type="match status" value="2"/>
</dbReference>
<dbReference type="Pfam" id="PF04828">
    <property type="entry name" value="GFA"/>
    <property type="match status" value="1"/>
</dbReference>
<dbReference type="InterPro" id="IPR006913">
    <property type="entry name" value="CENP-V/GFA"/>
</dbReference>
<dbReference type="GO" id="GO:0046872">
    <property type="term" value="F:metal ion binding"/>
    <property type="evidence" value="ECO:0007669"/>
    <property type="project" value="UniProtKB-KW"/>
</dbReference>
<evidence type="ECO:0000313" key="6">
    <source>
        <dbReference type="Proteomes" id="UP001212152"/>
    </source>
</evidence>
<dbReference type="GO" id="GO:0016846">
    <property type="term" value="F:carbon-sulfur lyase activity"/>
    <property type="evidence" value="ECO:0007669"/>
    <property type="project" value="InterPro"/>
</dbReference>
<dbReference type="PROSITE" id="PS51891">
    <property type="entry name" value="CENP_V_GFA"/>
    <property type="match status" value="1"/>
</dbReference>
<feature type="domain" description="CENP-V/GFA" evidence="4">
    <location>
        <begin position="123"/>
        <end position="244"/>
    </location>
</feature>
<dbReference type="InterPro" id="IPR011057">
    <property type="entry name" value="Mss4-like_sf"/>
</dbReference>
<organism evidence="5 6">
    <name type="scientific">Geranomyces variabilis</name>
    <dbReference type="NCBI Taxonomy" id="109894"/>
    <lineage>
        <taxon>Eukaryota</taxon>
        <taxon>Fungi</taxon>
        <taxon>Fungi incertae sedis</taxon>
        <taxon>Chytridiomycota</taxon>
        <taxon>Chytridiomycota incertae sedis</taxon>
        <taxon>Chytridiomycetes</taxon>
        <taxon>Spizellomycetales</taxon>
        <taxon>Powellomycetaceae</taxon>
        <taxon>Geranomyces</taxon>
    </lineage>
</organism>
<evidence type="ECO:0000256" key="1">
    <source>
        <dbReference type="ARBA" id="ARBA00005495"/>
    </source>
</evidence>
<evidence type="ECO:0000256" key="3">
    <source>
        <dbReference type="ARBA" id="ARBA00022833"/>
    </source>
</evidence>
<evidence type="ECO:0000256" key="2">
    <source>
        <dbReference type="ARBA" id="ARBA00022723"/>
    </source>
</evidence>
<dbReference type="SUPFAM" id="SSF51316">
    <property type="entry name" value="Mss4-like"/>
    <property type="match status" value="2"/>
</dbReference>
<reference evidence="5" key="1">
    <citation type="submission" date="2020-05" db="EMBL/GenBank/DDBJ databases">
        <title>Phylogenomic resolution of chytrid fungi.</title>
        <authorList>
            <person name="Stajich J.E."/>
            <person name="Amses K."/>
            <person name="Simmons R."/>
            <person name="Seto K."/>
            <person name="Myers J."/>
            <person name="Bonds A."/>
            <person name="Quandt C.A."/>
            <person name="Barry K."/>
            <person name="Liu P."/>
            <person name="Grigoriev I."/>
            <person name="Longcore J.E."/>
            <person name="James T.Y."/>
        </authorList>
    </citation>
    <scope>NUCLEOTIDE SEQUENCE</scope>
    <source>
        <strain evidence="5">JEL0379</strain>
    </source>
</reference>
<dbReference type="PANTHER" id="PTHR28620">
    <property type="entry name" value="CENTROMERE PROTEIN V"/>
    <property type="match status" value="1"/>
</dbReference>
<dbReference type="EMBL" id="JADGJQ010000043">
    <property type="protein sequence ID" value="KAJ3176253.1"/>
    <property type="molecule type" value="Genomic_DNA"/>
</dbReference>
<keyword evidence="3" id="KW-0862">Zinc</keyword>
<gene>
    <name evidence="5" type="ORF">HDU87_005468</name>
</gene>